<feature type="transmembrane region" description="Helical" evidence="5">
    <location>
        <begin position="281"/>
        <end position="301"/>
    </location>
</feature>
<dbReference type="PANTHER" id="PTHR23112:SF0">
    <property type="entry name" value="TRANSMEMBRANE PROTEIN 116"/>
    <property type="match status" value="1"/>
</dbReference>
<protein>
    <recommendedName>
        <fullName evidence="8">G-protein coupled receptors family 1 profile domain-containing protein</fullName>
    </recommendedName>
</protein>
<name>A0AAD3HA48_9STRA</name>
<comment type="caution">
    <text evidence="6">The sequence shown here is derived from an EMBL/GenBank/DDBJ whole genome shotgun (WGS) entry which is preliminary data.</text>
</comment>
<organism evidence="6 7">
    <name type="scientific">Chaetoceros tenuissimus</name>
    <dbReference type="NCBI Taxonomy" id="426638"/>
    <lineage>
        <taxon>Eukaryota</taxon>
        <taxon>Sar</taxon>
        <taxon>Stramenopiles</taxon>
        <taxon>Ochrophyta</taxon>
        <taxon>Bacillariophyta</taxon>
        <taxon>Coscinodiscophyceae</taxon>
        <taxon>Chaetocerotophycidae</taxon>
        <taxon>Chaetocerotales</taxon>
        <taxon>Chaetocerotaceae</taxon>
        <taxon>Chaetoceros</taxon>
    </lineage>
</organism>
<evidence type="ECO:0000256" key="5">
    <source>
        <dbReference type="SAM" id="Phobius"/>
    </source>
</evidence>
<dbReference type="PANTHER" id="PTHR23112">
    <property type="entry name" value="G PROTEIN-COUPLED RECEPTOR 157-RELATED"/>
    <property type="match status" value="1"/>
</dbReference>
<sequence>MTDSKWWSDGFATMMPRFSGSLSTICSAIIIYIILRSQSGLQSIYHRILFAMSIYDILAHSAVALGTVMLPSDLAELFPDTWTIFGNTYTCNYQGFAFTCGTFASGAYVSSLCIYYACSLTFGLTQQFIQRRIEWFLHLFPQGTALAFSVYMLLNDMMNPSKDFPFCWPDTLPNGCENEKCIRGSSEVLSLGSQMVIVLNLLNVAFIILSLSIVCFTLCRAMYKSKMSASESSEKADEYNFRKETSKIVVKHSFLYIMALVVTQVPSILNQSARNPTPTTRSLTLIFSPLHGFFNLIIFVWGKIYGIRLRKPTATTIEALKSLLTDKDGADDHAYFSNIEFVDCTSQNKENENKSDGLEFSKRKENVLNIDDMENIDLSFDQSKSNGKFSNFGISNSSDMHSDISFKGKLHYNF</sequence>
<dbReference type="Proteomes" id="UP001054902">
    <property type="component" value="Unassembled WGS sequence"/>
</dbReference>
<evidence type="ECO:0000256" key="2">
    <source>
        <dbReference type="ARBA" id="ARBA00022692"/>
    </source>
</evidence>
<evidence type="ECO:0000256" key="4">
    <source>
        <dbReference type="ARBA" id="ARBA00023136"/>
    </source>
</evidence>
<evidence type="ECO:0000313" key="6">
    <source>
        <dbReference type="EMBL" id="GFH55578.1"/>
    </source>
</evidence>
<reference evidence="6 7" key="1">
    <citation type="journal article" date="2021" name="Sci. Rep.">
        <title>The genome of the diatom Chaetoceros tenuissimus carries an ancient integrated fragment of an extant virus.</title>
        <authorList>
            <person name="Hongo Y."/>
            <person name="Kimura K."/>
            <person name="Takaki Y."/>
            <person name="Yoshida Y."/>
            <person name="Baba S."/>
            <person name="Kobayashi G."/>
            <person name="Nagasaki K."/>
            <person name="Hano T."/>
            <person name="Tomaru Y."/>
        </authorList>
    </citation>
    <scope>NUCLEOTIDE SEQUENCE [LARGE SCALE GENOMIC DNA]</scope>
    <source>
        <strain evidence="6 7">NIES-3715</strain>
    </source>
</reference>
<keyword evidence="3 5" id="KW-1133">Transmembrane helix</keyword>
<feature type="transmembrane region" description="Helical" evidence="5">
    <location>
        <begin position="195"/>
        <end position="219"/>
    </location>
</feature>
<proteinExistence type="predicted"/>
<dbReference type="Gene3D" id="1.20.1070.10">
    <property type="entry name" value="Rhodopsin 7-helix transmembrane proteins"/>
    <property type="match status" value="1"/>
</dbReference>
<evidence type="ECO:0000313" key="7">
    <source>
        <dbReference type="Proteomes" id="UP001054902"/>
    </source>
</evidence>
<comment type="subcellular location">
    <subcellularLocation>
        <location evidence="1">Membrane</location>
        <topology evidence="1">Multi-pass membrane protein</topology>
    </subcellularLocation>
</comment>
<keyword evidence="2 5" id="KW-0812">Transmembrane</keyword>
<keyword evidence="7" id="KW-1185">Reference proteome</keyword>
<accession>A0AAD3HA48</accession>
<feature type="transmembrane region" description="Helical" evidence="5">
    <location>
        <begin position="15"/>
        <end position="35"/>
    </location>
</feature>
<evidence type="ECO:0000256" key="1">
    <source>
        <dbReference type="ARBA" id="ARBA00004141"/>
    </source>
</evidence>
<feature type="transmembrane region" description="Helical" evidence="5">
    <location>
        <begin position="248"/>
        <end position="269"/>
    </location>
</feature>
<feature type="transmembrane region" description="Helical" evidence="5">
    <location>
        <begin position="96"/>
        <end position="123"/>
    </location>
</feature>
<dbReference type="GO" id="GO:0004930">
    <property type="term" value="F:G protein-coupled receptor activity"/>
    <property type="evidence" value="ECO:0007669"/>
    <property type="project" value="TreeGrafter"/>
</dbReference>
<evidence type="ECO:0008006" key="8">
    <source>
        <dbReference type="Google" id="ProtNLM"/>
    </source>
</evidence>
<dbReference type="AlphaFoldDB" id="A0AAD3HA48"/>
<keyword evidence="4 5" id="KW-0472">Membrane</keyword>
<dbReference type="EMBL" id="BLLK01000049">
    <property type="protein sequence ID" value="GFH55578.1"/>
    <property type="molecule type" value="Genomic_DNA"/>
</dbReference>
<feature type="transmembrane region" description="Helical" evidence="5">
    <location>
        <begin position="135"/>
        <end position="154"/>
    </location>
</feature>
<feature type="transmembrane region" description="Helical" evidence="5">
    <location>
        <begin position="47"/>
        <end position="70"/>
    </location>
</feature>
<dbReference type="GO" id="GO:0005886">
    <property type="term" value="C:plasma membrane"/>
    <property type="evidence" value="ECO:0007669"/>
    <property type="project" value="TreeGrafter"/>
</dbReference>
<evidence type="ECO:0000256" key="3">
    <source>
        <dbReference type="ARBA" id="ARBA00022989"/>
    </source>
</evidence>
<dbReference type="SUPFAM" id="SSF81321">
    <property type="entry name" value="Family A G protein-coupled receptor-like"/>
    <property type="match status" value="1"/>
</dbReference>
<dbReference type="GO" id="GO:0007189">
    <property type="term" value="P:adenylate cyclase-activating G protein-coupled receptor signaling pathway"/>
    <property type="evidence" value="ECO:0007669"/>
    <property type="project" value="TreeGrafter"/>
</dbReference>
<gene>
    <name evidence="6" type="ORF">CTEN210_12054</name>
</gene>